<comment type="similarity">
    <text evidence="1 4">Belongs to the universal ribosomal protein uS10 family.</text>
</comment>
<evidence type="ECO:0000256" key="2">
    <source>
        <dbReference type="ARBA" id="ARBA00022980"/>
    </source>
</evidence>
<dbReference type="GO" id="GO:1990904">
    <property type="term" value="C:ribonucleoprotein complex"/>
    <property type="evidence" value="ECO:0007669"/>
    <property type="project" value="UniProtKB-KW"/>
</dbReference>
<keyword evidence="2 4" id="KW-0689">Ribosomal protein</keyword>
<dbReference type="HAMAP" id="MF_00508">
    <property type="entry name" value="Ribosomal_uS10"/>
    <property type="match status" value="1"/>
</dbReference>
<evidence type="ECO:0000256" key="4">
    <source>
        <dbReference type="HAMAP-Rule" id="MF_00508"/>
    </source>
</evidence>
<dbReference type="Proteomes" id="UP000319941">
    <property type="component" value="Unassembled WGS sequence"/>
</dbReference>
<name>A0A558HEZ1_9GAMM</name>
<dbReference type="AlphaFoldDB" id="A0A558HEZ1"/>
<comment type="caution">
    <text evidence="6">The sequence shown here is derived from an EMBL/GenBank/DDBJ whole genome shotgun (WGS) entry which is preliminary data.</text>
</comment>
<dbReference type="FunFam" id="3.30.70.600:FF:000001">
    <property type="entry name" value="30S ribosomal protein S10"/>
    <property type="match status" value="1"/>
</dbReference>
<dbReference type="Pfam" id="PF00338">
    <property type="entry name" value="Ribosomal_S10"/>
    <property type="match status" value="1"/>
</dbReference>
<dbReference type="RefSeq" id="WP_024950650.1">
    <property type="nucleotide sequence ID" value="NZ_CAWOWR010000033.1"/>
</dbReference>
<evidence type="ECO:0000256" key="3">
    <source>
        <dbReference type="ARBA" id="ARBA00023274"/>
    </source>
</evidence>
<protein>
    <recommendedName>
        <fullName evidence="4">Small ribosomal subunit protein uS10</fullName>
    </recommendedName>
</protein>
<dbReference type="SMART" id="SM01403">
    <property type="entry name" value="Ribosomal_S10"/>
    <property type="match status" value="1"/>
</dbReference>
<dbReference type="InterPro" id="IPR027486">
    <property type="entry name" value="Ribosomal_uS10_dom"/>
</dbReference>
<dbReference type="GO" id="GO:0003735">
    <property type="term" value="F:structural constituent of ribosome"/>
    <property type="evidence" value="ECO:0007669"/>
    <property type="project" value="InterPro"/>
</dbReference>
<gene>
    <name evidence="4 6" type="primary">rpsJ</name>
    <name evidence="6" type="ORF">FQP86_16375</name>
</gene>
<organism evidence="6 7">
    <name type="scientific">Cobetia crustatorum</name>
    <dbReference type="NCBI Taxonomy" id="553385"/>
    <lineage>
        <taxon>Bacteria</taxon>
        <taxon>Pseudomonadati</taxon>
        <taxon>Pseudomonadota</taxon>
        <taxon>Gammaproteobacteria</taxon>
        <taxon>Oceanospirillales</taxon>
        <taxon>Halomonadaceae</taxon>
        <taxon>Cobetia</taxon>
    </lineage>
</organism>
<reference evidence="6 7" key="1">
    <citation type="submission" date="2019-07" db="EMBL/GenBank/DDBJ databases">
        <title>Diversity of Bacteria from Kongsfjorden, Arctic.</title>
        <authorList>
            <person name="Yu Y."/>
        </authorList>
    </citation>
    <scope>NUCLEOTIDE SEQUENCE [LARGE SCALE GENOMIC DNA]</scope>
    <source>
        <strain evidence="6 7">SM1923</strain>
    </source>
</reference>
<dbReference type="SUPFAM" id="SSF54999">
    <property type="entry name" value="Ribosomal protein S10"/>
    <property type="match status" value="1"/>
</dbReference>
<dbReference type="OrthoDB" id="9804464at2"/>
<evidence type="ECO:0000313" key="7">
    <source>
        <dbReference type="Proteomes" id="UP000319941"/>
    </source>
</evidence>
<dbReference type="GeneID" id="97324491"/>
<dbReference type="PRINTS" id="PR00971">
    <property type="entry name" value="RIBOSOMALS10"/>
</dbReference>
<comment type="subunit">
    <text evidence="4">Part of the 30S ribosomal subunit.</text>
</comment>
<dbReference type="PROSITE" id="PS00361">
    <property type="entry name" value="RIBOSOMAL_S10"/>
    <property type="match status" value="1"/>
</dbReference>
<dbReference type="InterPro" id="IPR001848">
    <property type="entry name" value="Ribosomal_uS10"/>
</dbReference>
<dbReference type="GO" id="GO:0005840">
    <property type="term" value="C:ribosome"/>
    <property type="evidence" value="ECO:0007669"/>
    <property type="project" value="UniProtKB-KW"/>
</dbReference>
<dbReference type="STRING" id="553385.GCA_000591415_00232"/>
<feature type="domain" description="Small ribosomal subunit protein uS10" evidence="5">
    <location>
        <begin position="7"/>
        <end position="101"/>
    </location>
</feature>
<evidence type="ECO:0000256" key="1">
    <source>
        <dbReference type="ARBA" id="ARBA00007102"/>
    </source>
</evidence>
<keyword evidence="3 4" id="KW-0687">Ribonucleoprotein</keyword>
<dbReference type="GO" id="GO:0006412">
    <property type="term" value="P:translation"/>
    <property type="evidence" value="ECO:0007669"/>
    <property type="project" value="UniProtKB-UniRule"/>
</dbReference>
<sequence>MQNQKIRIRLKAFDHRLIDQSSAEIVETAKRTGAQVRGPIPLPTRRERYTILVSPHVNKDARDQYEIRTHKRVLDIVEPTEKTVDALMKLDLAAGVDVQIKVD</sequence>
<comment type="function">
    <text evidence="4">Involved in the binding of tRNA to the ribosomes.</text>
</comment>
<dbReference type="Gene3D" id="3.30.70.600">
    <property type="entry name" value="Ribosomal protein S10 domain"/>
    <property type="match status" value="1"/>
</dbReference>
<dbReference type="InterPro" id="IPR018268">
    <property type="entry name" value="Ribosomal_uS10_CS"/>
</dbReference>
<keyword evidence="7" id="KW-1185">Reference proteome</keyword>
<dbReference type="PANTHER" id="PTHR11700">
    <property type="entry name" value="30S RIBOSOMAL PROTEIN S10 FAMILY MEMBER"/>
    <property type="match status" value="1"/>
</dbReference>
<proteinExistence type="inferred from homology"/>
<dbReference type="NCBIfam" id="TIGR01049">
    <property type="entry name" value="rpsJ_bact"/>
    <property type="match status" value="1"/>
</dbReference>
<dbReference type="GO" id="GO:0000049">
    <property type="term" value="F:tRNA binding"/>
    <property type="evidence" value="ECO:0007669"/>
    <property type="project" value="UniProtKB-UniRule"/>
</dbReference>
<accession>A0A558HEZ1</accession>
<dbReference type="NCBIfam" id="NF001861">
    <property type="entry name" value="PRK00596.1"/>
    <property type="match status" value="1"/>
</dbReference>
<dbReference type="InterPro" id="IPR036838">
    <property type="entry name" value="Ribosomal_uS10_dom_sf"/>
</dbReference>
<evidence type="ECO:0000259" key="5">
    <source>
        <dbReference type="SMART" id="SM01403"/>
    </source>
</evidence>
<dbReference type="EMBL" id="VNFH01000013">
    <property type="protein sequence ID" value="TVU67709.1"/>
    <property type="molecule type" value="Genomic_DNA"/>
</dbReference>
<evidence type="ECO:0000313" key="6">
    <source>
        <dbReference type="EMBL" id="TVU67709.1"/>
    </source>
</evidence>